<gene>
    <name evidence="1" type="ORF">ZOSMA_6248G00010</name>
</gene>
<keyword evidence="2" id="KW-1185">Reference proteome</keyword>
<evidence type="ECO:0000313" key="1">
    <source>
        <dbReference type="EMBL" id="KMZ60015.1"/>
    </source>
</evidence>
<evidence type="ECO:0000313" key="2">
    <source>
        <dbReference type="Proteomes" id="UP000036987"/>
    </source>
</evidence>
<reference evidence="2" key="1">
    <citation type="journal article" date="2016" name="Nature">
        <title>The genome of the seagrass Zostera marina reveals angiosperm adaptation to the sea.</title>
        <authorList>
            <person name="Olsen J.L."/>
            <person name="Rouze P."/>
            <person name="Verhelst B."/>
            <person name="Lin Y.-C."/>
            <person name="Bayer T."/>
            <person name="Collen J."/>
            <person name="Dattolo E."/>
            <person name="De Paoli E."/>
            <person name="Dittami S."/>
            <person name="Maumus F."/>
            <person name="Michel G."/>
            <person name="Kersting A."/>
            <person name="Lauritano C."/>
            <person name="Lohaus R."/>
            <person name="Toepel M."/>
            <person name="Tonon T."/>
            <person name="Vanneste K."/>
            <person name="Amirebrahimi M."/>
            <person name="Brakel J."/>
            <person name="Bostroem C."/>
            <person name="Chovatia M."/>
            <person name="Grimwood J."/>
            <person name="Jenkins J.W."/>
            <person name="Jueterbock A."/>
            <person name="Mraz A."/>
            <person name="Stam W.T."/>
            <person name="Tice H."/>
            <person name="Bornberg-Bauer E."/>
            <person name="Green P.J."/>
            <person name="Pearson G.A."/>
            <person name="Procaccini G."/>
            <person name="Duarte C.M."/>
            <person name="Schmutz J."/>
            <person name="Reusch T.B.H."/>
            <person name="Van de Peer Y."/>
        </authorList>
    </citation>
    <scope>NUCLEOTIDE SEQUENCE [LARGE SCALE GENOMIC DNA]</scope>
    <source>
        <strain evidence="2">cv. Finnish</strain>
    </source>
</reference>
<protein>
    <submittedName>
        <fullName evidence="1">Uncharacterized protein</fullName>
    </submittedName>
</protein>
<sequence length="33" mass="3817">MCGTKPAFNSKYHLSRMGCVFSRRVPRLTYVLP</sequence>
<name>A0A0K9NVJ1_ZOSMR</name>
<dbReference type="Proteomes" id="UP000036987">
    <property type="component" value="Unassembled WGS sequence"/>
</dbReference>
<proteinExistence type="predicted"/>
<dbReference type="EMBL" id="LFYR01001669">
    <property type="protein sequence ID" value="KMZ60015.1"/>
    <property type="molecule type" value="Genomic_DNA"/>
</dbReference>
<dbReference type="AlphaFoldDB" id="A0A0K9NVJ1"/>
<accession>A0A0K9NVJ1</accession>
<organism evidence="1 2">
    <name type="scientific">Zostera marina</name>
    <name type="common">Eelgrass</name>
    <dbReference type="NCBI Taxonomy" id="29655"/>
    <lineage>
        <taxon>Eukaryota</taxon>
        <taxon>Viridiplantae</taxon>
        <taxon>Streptophyta</taxon>
        <taxon>Embryophyta</taxon>
        <taxon>Tracheophyta</taxon>
        <taxon>Spermatophyta</taxon>
        <taxon>Magnoliopsida</taxon>
        <taxon>Liliopsida</taxon>
        <taxon>Zosteraceae</taxon>
        <taxon>Zostera</taxon>
    </lineage>
</organism>
<comment type="caution">
    <text evidence="1">The sequence shown here is derived from an EMBL/GenBank/DDBJ whole genome shotgun (WGS) entry which is preliminary data.</text>
</comment>